<reference evidence="2 3" key="1">
    <citation type="submission" date="2018-06" db="EMBL/GenBank/DDBJ databases">
        <title>Complete Genomes of Monosporascus.</title>
        <authorList>
            <person name="Robinson A.J."/>
            <person name="Natvig D.O."/>
        </authorList>
    </citation>
    <scope>NUCLEOTIDE SEQUENCE [LARGE SCALE GENOMIC DNA]</scope>
    <source>
        <strain evidence="2 3">CBS 110550</strain>
    </source>
</reference>
<dbReference type="AlphaFoldDB" id="A0A4Q4T9N7"/>
<keyword evidence="3" id="KW-1185">Reference proteome</keyword>
<evidence type="ECO:0000313" key="3">
    <source>
        <dbReference type="Proteomes" id="UP000293360"/>
    </source>
</evidence>
<evidence type="ECO:0000256" key="1">
    <source>
        <dbReference type="SAM" id="Phobius"/>
    </source>
</evidence>
<keyword evidence="1" id="KW-0812">Transmembrane</keyword>
<protein>
    <submittedName>
        <fullName evidence="2">Uncharacterized protein</fullName>
    </submittedName>
</protein>
<dbReference type="OrthoDB" id="4769269at2759"/>
<feature type="transmembrane region" description="Helical" evidence="1">
    <location>
        <begin position="247"/>
        <end position="271"/>
    </location>
</feature>
<accession>A0A4Q4T9N7</accession>
<evidence type="ECO:0000313" key="2">
    <source>
        <dbReference type="EMBL" id="RYP03168.1"/>
    </source>
</evidence>
<keyword evidence="1" id="KW-1133">Transmembrane helix</keyword>
<proteinExistence type="predicted"/>
<dbReference type="EMBL" id="QJNU01000277">
    <property type="protein sequence ID" value="RYP03168.1"/>
    <property type="molecule type" value="Genomic_DNA"/>
</dbReference>
<comment type="caution">
    <text evidence="2">The sequence shown here is derived from an EMBL/GenBank/DDBJ whole genome shotgun (WGS) entry which is preliminary data.</text>
</comment>
<sequence length="313" mass="34971">MMPDLDERFLLVILATSDPENKGWGIFWGLYFAFGDRDRFHQNYVEAWRQRFIEEQKLQISNPQNPTLQPRPNASECSVIMFRDNGRPLLIPCRWDITDQQLIRHIGNFYYLQRLEAVFLSSLASTINIIEVVRLEQRLGVGSHEYYLNLARYGSGNRLIRFWLRPSQLSGTSIVEKLTTDAVLAAPALPEAQAQAVPTLFSILFGFSSQQPTAEVAAQVAAQNQALGDHKMELNIVDMWNTEAATVIAAVPLLSSLVVGIVWAVVAITVYQADVNVSVQTGFTIASYVITTGAILIALVAYLDSQNEKVKVP</sequence>
<keyword evidence="1" id="KW-0472">Membrane</keyword>
<organism evidence="2 3">
    <name type="scientific">Monosporascus ibericus</name>
    <dbReference type="NCBI Taxonomy" id="155417"/>
    <lineage>
        <taxon>Eukaryota</taxon>
        <taxon>Fungi</taxon>
        <taxon>Dikarya</taxon>
        <taxon>Ascomycota</taxon>
        <taxon>Pezizomycotina</taxon>
        <taxon>Sordariomycetes</taxon>
        <taxon>Xylariomycetidae</taxon>
        <taxon>Xylariales</taxon>
        <taxon>Xylariales incertae sedis</taxon>
        <taxon>Monosporascus</taxon>
    </lineage>
</organism>
<name>A0A4Q4T9N7_9PEZI</name>
<dbReference type="STRING" id="155417.A0A4Q4T9N7"/>
<gene>
    <name evidence="2" type="ORF">DL764_005317</name>
</gene>
<feature type="transmembrane region" description="Helical" evidence="1">
    <location>
        <begin position="283"/>
        <end position="303"/>
    </location>
</feature>
<dbReference type="Proteomes" id="UP000293360">
    <property type="component" value="Unassembled WGS sequence"/>
</dbReference>